<evidence type="ECO:0000313" key="2">
    <source>
        <dbReference type="Proteomes" id="UP000276133"/>
    </source>
</evidence>
<name>A0A3M7T3R8_BRAPC</name>
<keyword evidence="2" id="KW-1185">Reference proteome</keyword>
<gene>
    <name evidence="1" type="ORF">BpHYR1_053309</name>
</gene>
<dbReference type="Proteomes" id="UP000276133">
    <property type="component" value="Unassembled WGS sequence"/>
</dbReference>
<accession>A0A3M7T3R8</accession>
<dbReference type="AlphaFoldDB" id="A0A3M7T3R8"/>
<dbReference type="EMBL" id="REGN01000328">
    <property type="protein sequence ID" value="RNA42686.1"/>
    <property type="molecule type" value="Genomic_DNA"/>
</dbReference>
<reference evidence="1 2" key="1">
    <citation type="journal article" date="2018" name="Sci. Rep.">
        <title>Genomic signatures of local adaptation to the degree of environmental predictability in rotifers.</title>
        <authorList>
            <person name="Franch-Gras L."/>
            <person name="Hahn C."/>
            <person name="Garcia-Roger E.M."/>
            <person name="Carmona M.J."/>
            <person name="Serra M."/>
            <person name="Gomez A."/>
        </authorList>
    </citation>
    <scope>NUCLEOTIDE SEQUENCE [LARGE SCALE GENOMIC DNA]</scope>
    <source>
        <strain evidence="1">HYR1</strain>
    </source>
</reference>
<organism evidence="1 2">
    <name type="scientific">Brachionus plicatilis</name>
    <name type="common">Marine rotifer</name>
    <name type="synonym">Brachionus muelleri</name>
    <dbReference type="NCBI Taxonomy" id="10195"/>
    <lineage>
        <taxon>Eukaryota</taxon>
        <taxon>Metazoa</taxon>
        <taxon>Spiralia</taxon>
        <taxon>Gnathifera</taxon>
        <taxon>Rotifera</taxon>
        <taxon>Eurotatoria</taxon>
        <taxon>Monogononta</taxon>
        <taxon>Pseudotrocha</taxon>
        <taxon>Ploima</taxon>
        <taxon>Brachionidae</taxon>
        <taxon>Brachionus</taxon>
    </lineage>
</organism>
<comment type="caution">
    <text evidence="1">The sequence shown here is derived from an EMBL/GenBank/DDBJ whole genome shotgun (WGS) entry which is preliminary data.</text>
</comment>
<proteinExistence type="predicted"/>
<sequence>MLKSADTSADLRASASSLMFLLISFKCSSSLRSTICELCSKMLRLRDTGDEVRHKLGEAGIVLMGENCCSRDLGVEWHWSSSRLLLGLVASNEEHMDGALNK</sequence>
<evidence type="ECO:0000313" key="1">
    <source>
        <dbReference type="EMBL" id="RNA42686.1"/>
    </source>
</evidence>
<protein>
    <submittedName>
        <fullName evidence="1">Uncharacterized protein</fullName>
    </submittedName>
</protein>